<dbReference type="EMBL" id="CP021434">
    <property type="protein sequence ID" value="ARU61252.1"/>
    <property type="molecule type" value="Genomic_DNA"/>
</dbReference>
<keyword evidence="3" id="KW-1185">Reference proteome</keyword>
<dbReference type="Proteomes" id="UP000195437">
    <property type="component" value="Chromosome"/>
</dbReference>
<sequence>MNPQVLNVDVDGGTLYVEKRGAGEPVFLVHGLFASSYCWRLVAEQLALRYTVYALDLLGFGKSDMPNDGDYSQSAQARRVLDVIGKLELQNVRLVGHSMGGEISALAASFDPTPFRQLVLVAADGFRPAFKPWQRRLLSGAWMGWLVKRRFDERGFRRSISRIVADPSVYGSDVIAEYVAPYRREEFPLAMRRLAHDREAGISPDLCSNIKIPTLLLWGDQDRIVPPRIGDRYRDVLPNVVRYERLNNCGHMPMEEHPEWLTEELVTFFEAKRKTPQ</sequence>
<dbReference type="KEGG" id="tum:CBW65_09785"/>
<accession>A0A1Y0IL84</accession>
<dbReference type="Pfam" id="PF00561">
    <property type="entry name" value="Abhydrolase_1"/>
    <property type="match status" value="1"/>
</dbReference>
<evidence type="ECO:0000313" key="3">
    <source>
        <dbReference type="Proteomes" id="UP000195437"/>
    </source>
</evidence>
<protein>
    <recommendedName>
        <fullName evidence="1">AB hydrolase-1 domain-containing protein</fullName>
    </recommendedName>
</protein>
<dbReference type="AlphaFoldDB" id="A0A1Y0IL84"/>
<dbReference type="RefSeq" id="WP_087456634.1">
    <property type="nucleotide sequence ID" value="NZ_CP021434.1"/>
</dbReference>
<dbReference type="PANTHER" id="PTHR46438">
    <property type="entry name" value="ALPHA/BETA-HYDROLASES SUPERFAMILY PROTEIN"/>
    <property type="match status" value="1"/>
</dbReference>
<evidence type="ECO:0000259" key="1">
    <source>
        <dbReference type="Pfam" id="PF00561"/>
    </source>
</evidence>
<dbReference type="InterPro" id="IPR000073">
    <property type="entry name" value="AB_hydrolase_1"/>
</dbReference>
<dbReference type="PRINTS" id="PR00111">
    <property type="entry name" value="ABHYDROLASE"/>
</dbReference>
<proteinExistence type="predicted"/>
<gene>
    <name evidence="2" type="ORF">CBW65_09785</name>
</gene>
<evidence type="ECO:0000313" key="2">
    <source>
        <dbReference type="EMBL" id="ARU61252.1"/>
    </source>
</evidence>
<name>A0A1Y0IL84_9BACL</name>
<organism evidence="2 3">
    <name type="scientific">Tumebacillus avium</name>
    <dbReference type="NCBI Taxonomy" id="1903704"/>
    <lineage>
        <taxon>Bacteria</taxon>
        <taxon>Bacillati</taxon>
        <taxon>Bacillota</taxon>
        <taxon>Bacilli</taxon>
        <taxon>Bacillales</taxon>
        <taxon>Alicyclobacillaceae</taxon>
        <taxon>Tumebacillus</taxon>
    </lineage>
</organism>
<feature type="domain" description="AB hydrolase-1" evidence="1">
    <location>
        <begin position="25"/>
        <end position="258"/>
    </location>
</feature>
<dbReference type="SUPFAM" id="SSF53474">
    <property type="entry name" value="alpha/beta-Hydrolases"/>
    <property type="match status" value="1"/>
</dbReference>
<dbReference type="PANTHER" id="PTHR46438:SF11">
    <property type="entry name" value="LIPASE-RELATED"/>
    <property type="match status" value="1"/>
</dbReference>
<dbReference type="OrthoDB" id="6191536at2"/>
<dbReference type="InterPro" id="IPR029058">
    <property type="entry name" value="AB_hydrolase_fold"/>
</dbReference>
<reference evidence="3" key="1">
    <citation type="submission" date="2017-05" db="EMBL/GenBank/DDBJ databases">
        <authorList>
            <person name="Sung H."/>
        </authorList>
    </citation>
    <scope>NUCLEOTIDE SEQUENCE [LARGE SCALE GENOMIC DNA]</scope>
    <source>
        <strain evidence="3">AR23208</strain>
    </source>
</reference>
<dbReference type="Gene3D" id="3.40.50.1820">
    <property type="entry name" value="alpha/beta hydrolase"/>
    <property type="match status" value="1"/>
</dbReference>